<dbReference type="AlphaFoldDB" id="A0A183TKL1"/>
<feature type="region of interest" description="Disordered" evidence="3">
    <location>
        <begin position="17"/>
        <end position="90"/>
    </location>
</feature>
<dbReference type="InterPro" id="IPR036390">
    <property type="entry name" value="WH_DNA-bd_sf"/>
</dbReference>
<organism evidence="7">
    <name type="scientific">Schistocephalus solidus</name>
    <name type="common">Tapeworm</name>
    <dbReference type="NCBI Taxonomy" id="70667"/>
    <lineage>
        <taxon>Eukaryota</taxon>
        <taxon>Metazoa</taxon>
        <taxon>Spiralia</taxon>
        <taxon>Lophotrochozoa</taxon>
        <taxon>Platyhelminthes</taxon>
        <taxon>Cestoda</taxon>
        <taxon>Eucestoda</taxon>
        <taxon>Diphyllobothriidea</taxon>
        <taxon>Diphyllobothriidae</taxon>
        <taxon>Schistocephalus</taxon>
    </lineage>
</organism>
<dbReference type="PANTHER" id="PTHR28637">
    <property type="entry name" value="DNA REPLICATION FACTOR CDT1"/>
    <property type="match status" value="1"/>
</dbReference>
<keyword evidence="2" id="KW-0131">Cell cycle</keyword>
<dbReference type="PANTHER" id="PTHR28637:SF1">
    <property type="entry name" value="DNA REPLICATION FACTOR CDT1"/>
    <property type="match status" value="1"/>
</dbReference>
<dbReference type="CDD" id="cd08674">
    <property type="entry name" value="Cdt1_m"/>
    <property type="match status" value="1"/>
</dbReference>
<dbReference type="STRING" id="70667.A0A183TKL1"/>
<dbReference type="GO" id="GO:0070182">
    <property type="term" value="F:DNA polymerase binding"/>
    <property type="evidence" value="ECO:0007669"/>
    <property type="project" value="TreeGrafter"/>
</dbReference>
<dbReference type="SMART" id="SM01075">
    <property type="entry name" value="CDT1"/>
    <property type="match status" value="1"/>
</dbReference>
<dbReference type="GO" id="GO:0000076">
    <property type="term" value="P:DNA replication checkpoint signaling"/>
    <property type="evidence" value="ECO:0007669"/>
    <property type="project" value="TreeGrafter"/>
</dbReference>
<dbReference type="Proteomes" id="UP000275846">
    <property type="component" value="Unassembled WGS sequence"/>
</dbReference>
<evidence type="ECO:0000313" key="6">
    <source>
        <dbReference type="Proteomes" id="UP000275846"/>
    </source>
</evidence>
<gene>
    <name evidence="5" type="ORF">SSLN_LOCUS17009</name>
</gene>
<dbReference type="Pfam" id="PF08839">
    <property type="entry name" value="CDT1"/>
    <property type="match status" value="1"/>
</dbReference>
<dbReference type="Gene3D" id="1.10.10.1420">
    <property type="entry name" value="DNA replication factor Cdt1, C-terminal WH domain"/>
    <property type="match status" value="1"/>
</dbReference>
<evidence type="ECO:0000256" key="2">
    <source>
        <dbReference type="ARBA" id="ARBA00023306"/>
    </source>
</evidence>
<dbReference type="InterPro" id="IPR032054">
    <property type="entry name" value="Cdt1_C"/>
</dbReference>
<dbReference type="GO" id="GO:0005634">
    <property type="term" value="C:nucleus"/>
    <property type="evidence" value="ECO:0007669"/>
    <property type="project" value="TreeGrafter"/>
</dbReference>
<accession>A0A183TKL1</accession>
<dbReference type="GO" id="GO:0000278">
    <property type="term" value="P:mitotic cell cycle"/>
    <property type="evidence" value="ECO:0007669"/>
    <property type="project" value="TreeGrafter"/>
</dbReference>
<reference evidence="5 6" key="2">
    <citation type="submission" date="2018-11" db="EMBL/GenBank/DDBJ databases">
        <authorList>
            <consortium name="Pathogen Informatics"/>
        </authorList>
    </citation>
    <scope>NUCLEOTIDE SEQUENCE [LARGE SCALE GENOMIC DNA]</scope>
    <source>
        <strain evidence="5 6">NST_G2</strain>
    </source>
</reference>
<dbReference type="InterPro" id="IPR045173">
    <property type="entry name" value="Cdt1"/>
</dbReference>
<reference evidence="7" key="1">
    <citation type="submission" date="2016-06" db="UniProtKB">
        <authorList>
            <consortium name="WormBaseParasite"/>
        </authorList>
    </citation>
    <scope>IDENTIFICATION</scope>
</reference>
<sequence length="548" mass="60945">MSARLTDFYGVRRLGARTIQKRPKLSPELAKNQPKTRKPKLTCLTESGNGQKKQETGSTESAHSQLPYNVPKSDDSSVKAHEPRRPLSNSALLRVPAHKKFSHLAQRDGPVFHRRLTSDAEGKPDLTSTTKAPIVLSGRCTPTKLSVTCPSAAFKTDESGLLEAVKSGLSSTLPLPSHMHTLLEFFRACDLVVSVLHNRSEVCSFDKVKLAVQELVRSDFTEAIVSQFATVYPDSYSFRYDKQLDKVTKLPTSSYVLILIPNLRSDGTQMARDSPSKGHLVFTGNRLIQRRHHFQKSLIARVRRAHREFLVNKLSISESDLPPDSPIKRWHPAFPLDTAVPTIPSTPLPPKPDANESKITSASEAVAAFRSRALFREAEICERFSPHPQDAKKTYKSVVPSPSQASGSLTKSNAVALKGISESLLARVREREKAMQFSLLTRSPISEKQRLALSCLPTTITQVWRELRALSGKPVPLATVATRLAQSSETGLSQEAALYRIDELISLMPDWLEKVAWAKPHLRLKDMDRPLKDVIDEAKRRVVEKGIV</sequence>
<keyword evidence="6" id="KW-1185">Reference proteome</keyword>
<evidence type="ECO:0000313" key="7">
    <source>
        <dbReference type="WBParaSite" id="SSLN_0001765801-mRNA-1"/>
    </source>
</evidence>
<feature type="compositionally biased region" description="Basic and acidic residues" evidence="3">
    <location>
        <begin position="72"/>
        <end position="85"/>
    </location>
</feature>
<evidence type="ECO:0000256" key="1">
    <source>
        <dbReference type="ARBA" id="ARBA00008356"/>
    </source>
</evidence>
<proteinExistence type="inferred from homology"/>
<dbReference type="OrthoDB" id="341730at2759"/>
<protein>
    <submittedName>
        <fullName evidence="7">DNA replication factor Cdt1</fullName>
    </submittedName>
</protein>
<comment type="similarity">
    <text evidence="1">Belongs to the Cdt1 family.</text>
</comment>
<dbReference type="Pfam" id="PF16679">
    <property type="entry name" value="CDT1_C"/>
    <property type="match status" value="1"/>
</dbReference>
<evidence type="ECO:0000313" key="5">
    <source>
        <dbReference type="EMBL" id="VDM03395.1"/>
    </source>
</evidence>
<evidence type="ECO:0000259" key="4">
    <source>
        <dbReference type="SMART" id="SM01075"/>
    </source>
</evidence>
<evidence type="ECO:0000256" key="3">
    <source>
        <dbReference type="SAM" id="MobiDB-lite"/>
    </source>
</evidence>
<dbReference type="SUPFAM" id="SSF46785">
    <property type="entry name" value="Winged helix' DNA-binding domain"/>
    <property type="match status" value="1"/>
</dbReference>
<dbReference type="WBParaSite" id="SSLN_0001765801-mRNA-1">
    <property type="protein sequence ID" value="SSLN_0001765801-mRNA-1"/>
    <property type="gene ID" value="SSLN_0001765801"/>
</dbReference>
<feature type="compositionally biased region" description="Polar residues" evidence="3">
    <location>
        <begin position="44"/>
        <end position="67"/>
    </location>
</feature>
<dbReference type="GO" id="GO:0030174">
    <property type="term" value="P:regulation of DNA-templated DNA replication initiation"/>
    <property type="evidence" value="ECO:0007669"/>
    <property type="project" value="InterPro"/>
</dbReference>
<name>A0A183TKL1_SCHSO</name>
<dbReference type="EMBL" id="UYSU01041825">
    <property type="protein sequence ID" value="VDM03395.1"/>
    <property type="molecule type" value="Genomic_DNA"/>
</dbReference>
<feature type="domain" description="CDT1 Geminin-binding" evidence="4">
    <location>
        <begin position="175"/>
        <end position="350"/>
    </location>
</feature>
<dbReference type="GO" id="GO:0071163">
    <property type="term" value="P:DNA replication preinitiation complex assembly"/>
    <property type="evidence" value="ECO:0007669"/>
    <property type="project" value="InterPro"/>
</dbReference>
<dbReference type="InterPro" id="IPR014939">
    <property type="entry name" value="CDT1_Gemini-bd-like"/>
</dbReference>
<dbReference type="InterPro" id="IPR038090">
    <property type="entry name" value="Cdt1_C_WH_dom_sf"/>
</dbReference>
<dbReference type="GO" id="GO:0003677">
    <property type="term" value="F:DNA binding"/>
    <property type="evidence" value="ECO:0007669"/>
    <property type="project" value="InterPro"/>
</dbReference>